<evidence type="ECO:0000313" key="2">
    <source>
        <dbReference type="EMBL" id="KAJ2893166.1"/>
    </source>
</evidence>
<accession>A0AAD5RGR0</accession>
<feature type="region of interest" description="Disordered" evidence="1">
    <location>
        <begin position="122"/>
        <end position="175"/>
    </location>
</feature>
<feature type="compositionally biased region" description="Acidic residues" evidence="1">
    <location>
        <begin position="162"/>
        <end position="175"/>
    </location>
</feature>
<comment type="caution">
    <text evidence="2">The sequence shown here is derived from an EMBL/GenBank/DDBJ whole genome shotgun (WGS) entry which is preliminary data.</text>
</comment>
<dbReference type="Proteomes" id="UP001201980">
    <property type="component" value="Unassembled WGS sequence"/>
</dbReference>
<reference evidence="2" key="1">
    <citation type="submission" date="2022-07" db="EMBL/GenBank/DDBJ databases">
        <title>Draft genome sequence of Zalerion maritima ATCC 34329, a (micro)plastics degrading marine fungus.</title>
        <authorList>
            <person name="Paco A."/>
            <person name="Goncalves M.F.M."/>
            <person name="Rocha-Santos T.A.P."/>
            <person name="Alves A."/>
        </authorList>
    </citation>
    <scope>NUCLEOTIDE SEQUENCE</scope>
    <source>
        <strain evidence="2">ATCC 34329</strain>
    </source>
</reference>
<evidence type="ECO:0000313" key="3">
    <source>
        <dbReference type="Proteomes" id="UP001201980"/>
    </source>
</evidence>
<protein>
    <submittedName>
        <fullName evidence="2">Uncharacterized protein</fullName>
    </submittedName>
</protein>
<organism evidence="2 3">
    <name type="scientific">Zalerion maritima</name>
    <dbReference type="NCBI Taxonomy" id="339359"/>
    <lineage>
        <taxon>Eukaryota</taxon>
        <taxon>Fungi</taxon>
        <taxon>Dikarya</taxon>
        <taxon>Ascomycota</taxon>
        <taxon>Pezizomycotina</taxon>
        <taxon>Sordariomycetes</taxon>
        <taxon>Lulworthiomycetidae</taxon>
        <taxon>Lulworthiales</taxon>
        <taxon>Lulworthiaceae</taxon>
        <taxon>Zalerion</taxon>
    </lineage>
</organism>
<evidence type="ECO:0000256" key="1">
    <source>
        <dbReference type="SAM" id="MobiDB-lite"/>
    </source>
</evidence>
<proteinExistence type="predicted"/>
<gene>
    <name evidence="2" type="ORF">MKZ38_008982</name>
</gene>
<sequence length="175" mass="20395">MDRQFTNAGPKRCLVVSSRIKYDQYAEEDRHFIEKAIKFASWDYSKAFHLLTRKTWRRVYIVFDYDNPNHDDCDVVAFEIKRKTRYANLTADMTANVHKYARYSIDCGCPFPMRTELKPNPDLLDPADLSSLRSPTNATTNAPKLLNTRDTIPSKQPNIVDKEEEEEELPTLDLM</sequence>
<name>A0AAD5RGR0_9PEZI</name>
<feature type="compositionally biased region" description="Low complexity" evidence="1">
    <location>
        <begin position="122"/>
        <end position="135"/>
    </location>
</feature>
<dbReference type="AlphaFoldDB" id="A0AAD5RGR0"/>
<dbReference type="EMBL" id="JAKWBI020000650">
    <property type="protein sequence ID" value="KAJ2893166.1"/>
    <property type="molecule type" value="Genomic_DNA"/>
</dbReference>
<keyword evidence="3" id="KW-1185">Reference proteome</keyword>
<feature type="compositionally biased region" description="Polar residues" evidence="1">
    <location>
        <begin position="136"/>
        <end position="157"/>
    </location>
</feature>